<dbReference type="Gene3D" id="3.40.710.10">
    <property type="entry name" value="DD-peptidase/beta-lactamase superfamily"/>
    <property type="match status" value="1"/>
</dbReference>
<dbReference type="InterPro" id="IPR000871">
    <property type="entry name" value="Beta-lactam_class-A"/>
</dbReference>
<dbReference type="AlphaFoldDB" id="A0A1W1YKW7"/>
<dbReference type="SUPFAM" id="SSF56601">
    <property type="entry name" value="beta-lactamase/transpeptidase-like"/>
    <property type="match status" value="1"/>
</dbReference>
<dbReference type="GO" id="GO:0008800">
    <property type="term" value="F:beta-lactamase activity"/>
    <property type="evidence" value="ECO:0007669"/>
    <property type="project" value="InterPro"/>
</dbReference>
<accession>A0A1W1YKW7</accession>
<dbReference type="OrthoDB" id="9784149at2"/>
<dbReference type="NCBIfam" id="NF033103">
    <property type="entry name" value="bla_class_A"/>
    <property type="match status" value="1"/>
</dbReference>
<evidence type="ECO:0000313" key="5">
    <source>
        <dbReference type="Proteomes" id="UP000192634"/>
    </source>
</evidence>
<dbReference type="GO" id="GO:0046677">
    <property type="term" value="P:response to antibiotic"/>
    <property type="evidence" value="ECO:0007669"/>
    <property type="project" value="InterPro"/>
</dbReference>
<proteinExistence type="predicted"/>
<evidence type="ECO:0000256" key="1">
    <source>
        <dbReference type="ARBA" id="ARBA00018879"/>
    </source>
</evidence>
<dbReference type="EMBL" id="FWXN01000002">
    <property type="protein sequence ID" value="SMC36773.1"/>
    <property type="molecule type" value="Genomic_DNA"/>
</dbReference>
<gene>
    <name evidence="4" type="ORF">SAMN06296429_102140</name>
</gene>
<name>A0A1W1YKW7_9MICO</name>
<dbReference type="Pfam" id="PF13354">
    <property type="entry name" value="Beta-lactamase2"/>
    <property type="match status" value="1"/>
</dbReference>
<dbReference type="Proteomes" id="UP000192634">
    <property type="component" value="Unassembled WGS sequence"/>
</dbReference>
<dbReference type="PRINTS" id="PR00118">
    <property type="entry name" value="BLACTAMASEA"/>
</dbReference>
<evidence type="ECO:0000256" key="2">
    <source>
        <dbReference type="ARBA" id="ARBA00030171"/>
    </source>
</evidence>
<protein>
    <recommendedName>
        <fullName evidence="1">Beta-lactamase</fullName>
    </recommendedName>
    <alternativeName>
        <fullName evidence="2">Penicillinase</fullName>
    </alternativeName>
</protein>
<dbReference type="InterPro" id="IPR012338">
    <property type="entry name" value="Beta-lactam/transpept-like"/>
</dbReference>
<dbReference type="InterPro" id="IPR006311">
    <property type="entry name" value="TAT_signal"/>
</dbReference>
<dbReference type="RefSeq" id="WP_084449707.1">
    <property type="nucleotide sequence ID" value="NZ_FWXN01000002.1"/>
</dbReference>
<sequence>MIIERTGPIRTPSNRGVGRRRLLAAGLGVGGSLLGAPTIAGAVPSSSSSRSATSDPVAALEDKLDSRIGLYARNLGTDATLAHRADDREAMCSTFKTLAAATALRRGIDLDRVIRYATSDLVDYSPITGERRRMTVGELCDAAIRYSDNAAANLLLERIGGPRGLTREMRRLGDRVTRLDRWETELNTAIPGDPRDTSTPRALATTYRRLTLGDGLTGSDRWALRGWLEANTTSVKTFRAGLPQGWWSADKTGSGSYGVTNCAGLVSAPDGTQIVFAALTRRSTTDPEATGHPDLMRSIAELIVAEVG</sequence>
<dbReference type="InterPro" id="IPR045155">
    <property type="entry name" value="Beta-lactam_cat"/>
</dbReference>
<dbReference type="GO" id="GO:0030655">
    <property type="term" value="P:beta-lactam antibiotic catabolic process"/>
    <property type="evidence" value="ECO:0007669"/>
    <property type="project" value="InterPro"/>
</dbReference>
<dbReference type="PANTHER" id="PTHR35333">
    <property type="entry name" value="BETA-LACTAMASE"/>
    <property type="match status" value="1"/>
</dbReference>
<organism evidence="4 5">
    <name type="scientific">Janibacter indicus</name>
    <dbReference type="NCBI Taxonomy" id="857417"/>
    <lineage>
        <taxon>Bacteria</taxon>
        <taxon>Bacillati</taxon>
        <taxon>Actinomycetota</taxon>
        <taxon>Actinomycetes</taxon>
        <taxon>Micrococcales</taxon>
        <taxon>Intrasporangiaceae</taxon>
        <taxon>Janibacter</taxon>
    </lineage>
</organism>
<evidence type="ECO:0000259" key="3">
    <source>
        <dbReference type="Pfam" id="PF13354"/>
    </source>
</evidence>
<evidence type="ECO:0000313" key="4">
    <source>
        <dbReference type="EMBL" id="SMC36773.1"/>
    </source>
</evidence>
<dbReference type="PROSITE" id="PS51318">
    <property type="entry name" value="TAT"/>
    <property type="match status" value="1"/>
</dbReference>
<dbReference type="PANTHER" id="PTHR35333:SF3">
    <property type="entry name" value="BETA-LACTAMASE-TYPE TRANSPEPTIDASE FOLD CONTAINING PROTEIN"/>
    <property type="match status" value="1"/>
</dbReference>
<feature type="domain" description="Beta-lactamase class A catalytic" evidence="3">
    <location>
        <begin position="69"/>
        <end position="280"/>
    </location>
</feature>
<reference evidence="4 5" key="1">
    <citation type="submission" date="2017-04" db="EMBL/GenBank/DDBJ databases">
        <authorList>
            <person name="Afonso C.L."/>
            <person name="Miller P.J."/>
            <person name="Scott M.A."/>
            <person name="Spackman E."/>
            <person name="Goraichik I."/>
            <person name="Dimitrov K.M."/>
            <person name="Suarez D.L."/>
            <person name="Swayne D.E."/>
        </authorList>
    </citation>
    <scope>NUCLEOTIDE SEQUENCE [LARGE SCALE GENOMIC DNA]</scope>
    <source>
        <strain evidence="4 5">CGMCC 1.12511</strain>
    </source>
</reference>